<dbReference type="InterPro" id="IPR036162">
    <property type="entry name" value="Resolvase-like_N_sf"/>
</dbReference>
<dbReference type="PROSITE" id="PS51736">
    <property type="entry name" value="RECOMBINASES_3"/>
    <property type="match status" value="1"/>
</dbReference>
<dbReference type="OrthoDB" id="9784557at2"/>
<dbReference type="RefSeq" id="WP_129224693.1">
    <property type="nucleotide sequence ID" value="NZ_SDOZ01000002.1"/>
</dbReference>
<dbReference type="PANTHER" id="PTHR30461:SF23">
    <property type="entry name" value="DNA RECOMBINASE-RELATED"/>
    <property type="match status" value="1"/>
</dbReference>
<accession>A0A4V1QV81</accession>
<comment type="caution">
    <text evidence="4">The sequence shown here is derived from an EMBL/GenBank/DDBJ whole genome shotgun (WGS) entry which is preliminary data.</text>
</comment>
<feature type="domain" description="Resolvase/invertase-type recombinase catalytic" evidence="2">
    <location>
        <begin position="6"/>
        <end position="157"/>
    </location>
</feature>
<organism evidence="4 5">
    <name type="scientific">Candidatus Borkfalkia ceftriaxoniphila</name>
    <dbReference type="NCBI Taxonomy" id="2508949"/>
    <lineage>
        <taxon>Bacteria</taxon>
        <taxon>Bacillati</taxon>
        <taxon>Bacillota</taxon>
        <taxon>Clostridia</taxon>
        <taxon>Christensenellales</taxon>
        <taxon>Christensenellaceae</taxon>
        <taxon>Candidatus Borkfalkia</taxon>
    </lineage>
</organism>
<dbReference type="GO" id="GO:0000150">
    <property type="term" value="F:DNA strand exchange activity"/>
    <property type="evidence" value="ECO:0007669"/>
    <property type="project" value="InterPro"/>
</dbReference>
<evidence type="ECO:0000259" key="2">
    <source>
        <dbReference type="PROSITE" id="PS51736"/>
    </source>
</evidence>
<evidence type="ECO:0000313" key="4">
    <source>
        <dbReference type="EMBL" id="RXZ61736.1"/>
    </source>
</evidence>
<evidence type="ECO:0000313" key="5">
    <source>
        <dbReference type="Proteomes" id="UP000291269"/>
    </source>
</evidence>
<gene>
    <name evidence="4" type="ORF">ESZ91_04925</name>
</gene>
<dbReference type="PANTHER" id="PTHR30461">
    <property type="entry name" value="DNA-INVERTASE FROM LAMBDOID PROPHAGE"/>
    <property type="match status" value="1"/>
</dbReference>
<feature type="coiled-coil region" evidence="1">
    <location>
        <begin position="414"/>
        <end position="476"/>
    </location>
</feature>
<dbReference type="InterPro" id="IPR050639">
    <property type="entry name" value="SSR_resolvase"/>
</dbReference>
<dbReference type="AlphaFoldDB" id="A0A4V1QV81"/>
<sequence>MQNLHRTGLYLRLSRDDEKCGESMSIENQRAILQKYVLENGGTIAGEYVDDGWSGTDFERPGIQRLLNDAKNGNLDTIVVKDLSRFGRNYIQVGQYIDYIFPAYGIRFIALSDNVDTADRGSAGMDMMPIMNVFNEWHAANTSKKIRAVLDANWRAGKYTNWAYPYGYKADTDDKRTARIDEPAAKVVRRIFDMRLQGYSARTIAKALTDEGIPNPTAYYTRLDGKKSERRASPYWSPKTVTEILKDTTYIGTLTQHRTARVSYKNHKAANVPENEHVVRKNAHVPIVSLDVWEKVQEINRSVSRGRTDKQNAVHPLSGLLVCADCGKKLKRKTSARSRKKPCNTYECRTYTDLGKKYCTSHSIPEKQIESLVLQDIRSLLGDRKFDEEKEKRCFLQYMAKHGAQNRNADEKQRRAFKNRLAELDRLIQSAFEEKVLGDLPENVCKNLCEKYQTEKVATEAALAEIEQRLAEKNEDDADAMRYLAECRRFSNCEDLTREMCLQLIEFITIGESPTDNAPREIHIYYKFNSCPDNKK</sequence>
<dbReference type="Pfam" id="PF14287">
    <property type="entry name" value="DUF4368"/>
    <property type="match status" value="1"/>
</dbReference>
<dbReference type="Gene3D" id="3.90.1750.20">
    <property type="entry name" value="Putative Large Serine Recombinase, Chain B, Domain 2"/>
    <property type="match status" value="1"/>
</dbReference>
<dbReference type="Pfam" id="PF07508">
    <property type="entry name" value="Recombinase"/>
    <property type="match status" value="1"/>
</dbReference>
<dbReference type="InterPro" id="IPR011109">
    <property type="entry name" value="DNA_bind_recombinase_dom"/>
</dbReference>
<keyword evidence="5" id="KW-1185">Reference proteome</keyword>
<dbReference type="PROSITE" id="PS51737">
    <property type="entry name" value="RECOMBINASE_DNA_BIND"/>
    <property type="match status" value="1"/>
</dbReference>
<reference evidence="4 5" key="1">
    <citation type="journal article" date="2019" name="Gut">
        <title>Antibiotics-induced monodominance of a novel gut bacterial order.</title>
        <authorList>
            <person name="Hildebrand F."/>
            <person name="Moitinho-Silva L."/>
            <person name="Blasche S."/>
            <person name="Jahn M.T."/>
            <person name="Gossmann T.I."/>
            <person name="Heuerta-Cepas J."/>
            <person name="Hercog R."/>
            <person name="Luetge M."/>
            <person name="Bahram M."/>
            <person name="Pryszlak A."/>
            <person name="Alves R.J."/>
            <person name="Waszak S.M."/>
            <person name="Zhu A."/>
            <person name="Ye L."/>
            <person name="Costea P.I."/>
            <person name="Aalvink S."/>
            <person name="Belzer C."/>
            <person name="Forslund S.K."/>
            <person name="Sunagawa S."/>
            <person name="Hentschel U."/>
            <person name="Merten C."/>
            <person name="Patil K.R."/>
            <person name="Benes V."/>
            <person name="Bork P."/>
        </authorList>
    </citation>
    <scope>NUCLEOTIDE SEQUENCE [LARGE SCALE GENOMIC DNA]</scope>
    <source>
        <strain evidence="4 5">HDS1380</strain>
    </source>
</reference>
<feature type="domain" description="Recombinase" evidence="3">
    <location>
        <begin position="165"/>
        <end position="306"/>
    </location>
</feature>
<dbReference type="Pfam" id="PF00239">
    <property type="entry name" value="Resolvase"/>
    <property type="match status" value="1"/>
</dbReference>
<dbReference type="SUPFAM" id="SSF53041">
    <property type="entry name" value="Resolvase-like"/>
    <property type="match status" value="1"/>
</dbReference>
<dbReference type="GO" id="GO:0003677">
    <property type="term" value="F:DNA binding"/>
    <property type="evidence" value="ECO:0007669"/>
    <property type="project" value="InterPro"/>
</dbReference>
<evidence type="ECO:0000259" key="3">
    <source>
        <dbReference type="PROSITE" id="PS51737"/>
    </source>
</evidence>
<dbReference type="InterPro" id="IPR025378">
    <property type="entry name" value="DUF4368"/>
</dbReference>
<dbReference type="InterPro" id="IPR025827">
    <property type="entry name" value="Zn_ribbon_recom_dom"/>
</dbReference>
<evidence type="ECO:0000256" key="1">
    <source>
        <dbReference type="SAM" id="Coils"/>
    </source>
</evidence>
<dbReference type="InterPro" id="IPR038109">
    <property type="entry name" value="DNA_bind_recomb_sf"/>
</dbReference>
<proteinExistence type="predicted"/>
<dbReference type="Pfam" id="PF13408">
    <property type="entry name" value="Zn_ribbon_recom"/>
    <property type="match status" value="1"/>
</dbReference>
<dbReference type="InterPro" id="IPR006119">
    <property type="entry name" value="Resolv_N"/>
</dbReference>
<dbReference type="EMBL" id="SDOZ01000002">
    <property type="protein sequence ID" value="RXZ61736.1"/>
    <property type="molecule type" value="Genomic_DNA"/>
</dbReference>
<keyword evidence="1" id="KW-0175">Coiled coil</keyword>
<dbReference type="Gene3D" id="3.40.50.1390">
    <property type="entry name" value="Resolvase, N-terminal catalytic domain"/>
    <property type="match status" value="1"/>
</dbReference>
<dbReference type="Proteomes" id="UP000291269">
    <property type="component" value="Unassembled WGS sequence"/>
</dbReference>
<protein>
    <submittedName>
        <fullName evidence="4">DUF4368 domain-containing protein</fullName>
    </submittedName>
</protein>
<name>A0A4V1QV81_9FIRM</name>
<dbReference type="SMART" id="SM00857">
    <property type="entry name" value="Resolvase"/>
    <property type="match status" value="1"/>
</dbReference>